<accession>A0A6G4V5I1</accession>
<sequence length="97" mass="10541">MEPRVGGRLAFDDGEGTVYAATITHFDPPRLFAFDEHDPDGKEREFDGHLRIELRGEGAGCLLVLTHVMADPSIADSASGGWQTCLEELVAQLEMPG</sequence>
<comment type="similarity">
    <text evidence="1">Belongs to the AHA1 family.</text>
</comment>
<evidence type="ECO:0000256" key="1">
    <source>
        <dbReference type="ARBA" id="ARBA00006817"/>
    </source>
</evidence>
<dbReference type="AlphaFoldDB" id="A0A6G4V5I1"/>
<keyword evidence="4" id="KW-1185">Reference proteome</keyword>
<dbReference type="RefSeq" id="WP_165260112.1">
    <property type="nucleotide sequence ID" value="NZ_JAAKZY010000047.1"/>
</dbReference>
<feature type="domain" description="Activator of Hsp90 ATPase homologue 1/2-like C-terminal" evidence="2">
    <location>
        <begin position="1"/>
        <end position="93"/>
    </location>
</feature>
<gene>
    <name evidence="3" type="ORF">G5C60_17125</name>
</gene>
<proteinExistence type="inferred from homology"/>
<dbReference type="InterPro" id="IPR023393">
    <property type="entry name" value="START-like_dom_sf"/>
</dbReference>
<dbReference type="Pfam" id="PF08327">
    <property type="entry name" value="AHSA1"/>
    <property type="match status" value="1"/>
</dbReference>
<dbReference type="InterPro" id="IPR013538">
    <property type="entry name" value="ASHA1/2-like_C"/>
</dbReference>
<dbReference type="EMBL" id="JAAKZY010000047">
    <property type="protein sequence ID" value="NGO09276.1"/>
    <property type="molecule type" value="Genomic_DNA"/>
</dbReference>
<organism evidence="3 4">
    <name type="scientific">Streptomyces scabichelini</name>
    <dbReference type="NCBI Taxonomy" id="2711217"/>
    <lineage>
        <taxon>Bacteria</taxon>
        <taxon>Bacillati</taxon>
        <taxon>Actinomycetota</taxon>
        <taxon>Actinomycetes</taxon>
        <taxon>Kitasatosporales</taxon>
        <taxon>Streptomycetaceae</taxon>
        <taxon>Streptomyces</taxon>
    </lineage>
</organism>
<evidence type="ECO:0000313" key="4">
    <source>
        <dbReference type="Proteomes" id="UP000472335"/>
    </source>
</evidence>
<evidence type="ECO:0000313" key="3">
    <source>
        <dbReference type="EMBL" id="NGO09276.1"/>
    </source>
</evidence>
<reference evidence="3 4" key="1">
    <citation type="submission" date="2020-02" db="EMBL/GenBank/DDBJ databases">
        <title>Whole-genome analyses of novel actinobacteria.</title>
        <authorList>
            <person name="Sahin N."/>
            <person name="Gencbay T."/>
        </authorList>
    </citation>
    <scope>NUCLEOTIDE SEQUENCE [LARGE SCALE GENOMIC DNA]</scope>
    <source>
        <strain evidence="3 4">HC44</strain>
    </source>
</reference>
<dbReference type="Proteomes" id="UP000472335">
    <property type="component" value="Unassembled WGS sequence"/>
</dbReference>
<dbReference type="Gene3D" id="3.30.530.20">
    <property type="match status" value="1"/>
</dbReference>
<dbReference type="SUPFAM" id="SSF55961">
    <property type="entry name" value="Bet v1-like"/>
    <property type="match status" value="1"/>
</dbReference>
<evidence type="ECO:0000259" key="2">
    <source>
        <dbReference type="Pfam" id="PF08327"/>
    </source>
</evidence>
<name>A0A6G4V5I1_9ACTN</name>
<comment type="caution">
    <text evidence="3">The sequence shown here is derived from an EMBL/GenBank/DDBJ whole genome shotgun (WGS) entry which is preliminary data.</text>
</comment>
<protein>
    <recommendedName>
        <fullName evidence="2">Activator of Hsp90 ATPase homologue 1/2-like C-terminal domain-containing protein</fullName>
    </recommendedName>
</protein>